<gene>
    <name evidence="1" type="ORF">I5907_20020</name>
</gene>
<evidence type="ECO:0000313" key="2">
    <source>
        <dbReference type="Proteomes" id="UP000628448"/>
    </source>
</evidence>
<evidence type="ECO:0000313" key="1">
    <source>
        <dbReference type="EMBL" id="MBG9378533.1"/>
    </source>
</evidence>
<organism evidence="1 2">
    <name type="scientific">Panacibacter microcysteis</name>
    <dbReference type="NCBI Taxonomy" id="2793269"/>
    <lineage>
        <taxon>Bacteria</taxon>
        <taxon>Pseudomonadati</taxon>
        <taxon>Bacteroidota</taxon>
        <taxon>Chitinophagia</taxon>
        <taxon>Chitinophagales</taxon>
        <taxon>Chitinophagaceae</taxon>
        <taxon>Panacibacter</taxon>
    </lineage>
</organism>
<proteinExistence type="predicted"/>
<protein>
    <submittedName>
        <fullName evidence="1">Uncharacterized protein</fullName>
    </submittedName>
</protein>
<dbReference type="Proteomes" id="UP000628448">
    <property type="component" value="Unassembled WGS sequence"/>
</dbReference>
<dbReference type="AlphaFoldDB" id="A0A931MDS5"/>
<keyword evidence="2" id="KW-1185">Reference proteome</keyword>
<accession>A0A931MDS5</accession>
<sequence>MFERFQNYLIEQGYSLRTPLGKPSTVFDYSNRIQTICDRENVSINQLADNIAHFIQKYDAFGLEAEFGRRSHSAYINALRRFEEFINIK</sequence>
<dbReference type="EMBL" id="JADWYR010000003">
    <property type="protein sequence ID" value="MBG9378533.1"/>
    <property type="molecule type" value="Genomic_DNA"/>
</dbReference>
<reference evidence="1" key="1">
    <citation type="submission" date="2020-11" db="EMBL/GenBank/DDBJ databases">
        <title>Bacterial whole genome sequence for Panacibacter sp. DH6.</title>
        <authorList>
            <person name="Le V."/>
            <person name="Ko S."/>
            <person name="Ahn C.-Y."/>
            <person name="Oh H.-M."/>
        </authorList>
    </citation>
    <scope>NUCLEOTIDE SEQUENCE</scope>
    <source>
        <strain evidence="1">DH6</strain>
    </source>
</reference>
<name>A0A931MDS5_9BACT</name>
<dbReference type="RefSeq" id="WP_196992632.1">
    <property type="nucleotide sequence ID" value="NZ_JADWYR010000003.1"/>
</dbReference>
<comment type="caution">
    <text evidence="1">The sequence shown here is derived from an EMBL/GenBank/DDBJ whole genome shotgun (WGS) entry which is preliminary data.</text>
</comment>